<dbReference type="PANTHER" id="PTHR33608">
    <property type="entry name" value="BLL2464 PROTEIN"/>
    <property type="match status" value="1"/>
</dbReference>
<dbReference type="SUPFAM" id="SSF53300">
    <property type="entry name" value="vWA-like"/>
    <property type="match status" value="1"/>
</dbReference>
<evidence type="ECO:0000259" key="1">
    <source>
        <dbReference type="Pfam" id="PF01882"/>
    </source>
</evidence>
<dbReference type="AlphaFoldDB" id="A0A6N2S9B2"/>
<dbReference type="EMBL" id="CACRSM010000002">
    <property type="protein sequence ID" value="VYS88435.1"/>
    <property type="molecule type" value="Genomic_DNA"/>
</dbReference>
<sequence length="322" mass="35153">MSPILKKGVVESASQTLGDVDQHQKAHANNAQLRALGGRTQLPVLRKLLSLMEGQHYSARAGQGWEFMDMAEYKPGDDVKDIDWAATARAGKPIVKRFEASANVQVMLVVDTGRSMSALAPSGESKEAVALTICQVVAWLASSRGDQVGLVSGCQGRMRHMPARSGNAHIELILRRLEEDIDLRSPSSDLETLLARVQAATYRRSLIVLVTDETHPQPTPRARELLKRLSVHHRLLIMQVADADPTQLPAGTRIVDVDAGPLPDFLLGDNQIAAEAAARADQSRMAVRQFLEIPGITRVSVSSSDQVVRTLLSALERESRVR</sequence>
<gene>
    <name evidence="2" type="ORF">AOLFYP35_00696</name>
</gene>
<dbReference type="InterPro" id="IPR036465">
    <property type="entry name" value="vWFA_dom_sf"/>
</dbReference>
<dbReference type="PANTHER" id="PTHR33608:SF3">
    <property type="entry name" value="SLR2013 PROTEIN"/>
    <property type="match status" value="1"/>
</dbReference>
<dbReference type="InterPro" id="IPR002881">
    <property type="entry name" value="DUF58"/>
</dbReference>
<protein>
    <recommendedName>
        <fullName evidence="1">DUF58 domain-containing protein</fullName>
    </recommendedName>
</protein>
<reference evidence="2" key="1">
    <citation type="submission" date="2019-11" db="EMBL/GenBank/DDBJ databases">
        <authorList>
            <person name="Feng L."/>
        </authorList>
    </citation>
    <scope>NUCLEOTIDE SEQUENCE</scope>
    <source>
        <strain evidence="2">AodontolyticusLFYP35</strain>
    </source>
</reference>
<evidence type="ECO:0000313" key="2">
    <source>
        <dbReference type="EMBL" id="VYS88435.1"/>
    </source>
</evidence>
<feature type="domain" description="DUF58" evidence="1">
    <location>
        <begin position="71"/>
        <end position="254"/>
    </location>
</feature>
<dbReference type="Pfam" id="PF01882">
    <property type="entry name" value="DUF58"/>
    <property type="match status" value="1"/>
</dbReference>
<proteinExistence type="predicted"/>
<name>A0A6N2S9B2_9ACTO</name>
<organism evidence="2">
    <name type="scientific">Schaalia odontolytica</name>
    <dbReference type="NCBI Taxonomy" id="1660"/>
    <lineage>
        <taxon>Bacteria</taxon>
        <taxon>Bacillati</taxon>
        <taxon>Actinomycetota</taxon>
        <taxon>Actinomycetes</taxon>
        <taxon>Actinomycetales</taxon>
        <taxon>Actinomycetaceae</taxon>
        <taxon>Schaalia</taxon>
    </lineage>
</organism>
<accession>A0A6N2S9B2</accession>